<feature type="signal peptide" evidence="2">
    <location>
        <begin position="1"/>
        <end position="27"/>
    </location>
</feature>
<dbReference type="AlphaFoldDB" id="A0A0W8I0X0"/>
<evidence type="ECO:0000256" key="1">
    <source>
        <dbReference type="SAM" id="MobiDB-lite"/>
    </source>
</evidence>
<keyword evidence="2" id="KW-0732">Signal</keyword>
<proteinExistence type="predicted"/>
<comment type="caution">
    <text evidence="3">The sequence shown here is derived from an EMBL/GenBank/DDBJ whole genome shotgun (WGS) entry which is preliminary data.</text>
</comment>
<feature type="compositionally biased region" description="Polar residues" evidence="1">
    <location>
        <begin position="42"/>
        <end position="60"/>
    </location>
</feature>
<organism evidence="3 4">
    <name type="scientific">Kocuria rosea subsp. polaris</name>
    <dbReference type="NCBI Taxonomy" id="136273"/>
    <lineage>
        <taxon>Bacteria</taxon>
        <taxon>Bacillati</taxon>
        <taxon>Actinomycetota</taxon>
        <taxon>Actinomycetes</taxon>
        <taxon>Micrococcales</taxon>
        <taxon>Micrococcaceae</taxon>
        <taxon>Kocuria</taxon>
    </lineage>
</organism>
<dbReference type="PROSITE" id="PS51257">
    <property type="entry name" value="PROKAR_LIPOPROTEIN"/>
    <property type="match status" value="1"/>
</dbReference>
<dbReference type="Proteomes" id="UP000053512">
    <property type="component" value="Unassembled WGS sequence"/>
</dbReference>
<feature type="chain" id="PRO_5038938064" description="Lipoprotein" evidence="2">
    <location>
        <begin position="28"/>
        <end position="175"/>
    </location>
</feature>
<evidence type="ECO:0000256" key="2">
    <source>
        <dbReference type="SAM" id="SignalP"/>
    </source>
</evidence>
<accession>A0A0W8I0X0</accession>
<name>A0A0W8I0X0_KOCRO</name>
<sequence>MNTTHRLLRSRKLATAVALATAAGATAGCGTSGSPEPDRGTATGTGAESSPAQPGQTPGEQATVAYTGPYDEDFRADMASYAGQQVSLTGQITDLVPSRSALVLTDPENPDLDPLLVSARFAFPDAEEGTAVDVTGTVQENFQAPVDQDDMDEEAGFYDRHVGQPYLDQAGLGTE</sequence>
<feature type="region of interest" description="Disordered" evidence="1">
    <location>
        <begin position="24"/>
        <end position="64"/>
    </location>
</feature>
<reference evidence="4" key="1">
    <citation type="submission" date="2015-12" db="EMBL/GenBank/DDBJ databases">
        <authorList>
            <person name="Nair G.R."/>
            <person name="Kaur G."/>
            <person name="Mayilraj S."/>
        </authorList>
    </citation>
    <scope>NUCLEOTIDE SEQUENCE [LARGE SCALE GENOMIC DNA]</scope>
    <source>
        <strain evidence="4">CD08_4</strain>
    </source>
</reference>
<protein>
    <recommendedName>
        <fullName evidence="5">Lipoprotein</fullName>
    </recommendedName>
</protein>
<dbReference type="OrthoDB" id="4883126at2"/>
<feature type="compositionally biased region" description="Low complexity" evidence="1">
    <location>
        <begin position="24"/>
        <end position="33"/>
    </location>
</feature>
<gene>
    <name evidence="3" type="ORF">AVL61_10660</name>
</gene>
<dbReference type="RefSeq" id="WP_058875495.1">
    <property type="nucleotide sequence ID" value="NZ_LQBK01000042.1"/>
</dbReference>
<evidence type="ECO:0000313" key="4">
    <source>
        <dbReference type="Proteomes" id="UP000053512"/>
    </source>
</evidence>
<evidence type="ECO:0000313" key="3">
    <source>
        <dbReference type="EMBL" id="KUG51260.1"/>
    </source>
</evidence>
<dbReference type="EMBL" id="LQBK01000042">
    <property type="protein sequence ID" value="KUG51260.1"/>
    <property type="molecule type" value="Genomic_DNA"/>
</dbReference>
<evidence type="ECO:0008006" key="5">
    <source>
        <dbReference type="Google" id="ProtNLM"/>
    </source>
</evidence>